<evidence type="ECO:0000313" key="1">
    <source>
        <dbReference type="EMBL" id="CAG6525282.1"/>
    </source>
</evidence>
<protein>
    <submittedName>
        <fullName evidence="1">(northern house mosquito) hypothetical protein</fullName>
    </submittedName>
</protein>
<organism evidence="1">
    <name type="scientific">Culex pipiens</name>
    <name type="common">House mosquito</name>
    <dbReference type="NCBI Taxonomy" id="7175"/>
    <lineage>
        <taxon>Eukaryota</taxon>
        <taxon>Metazoa</taxon>
        <taxon>Ecdysozoa</taxon>
        <taxon>Arthropoda</taxon>
        <taxon>Hexapoda</taxon>
        <taxon>Insecta</taxon>
        <taxon>Pterygota</taxon>
        <taxon>Neoptera</taxon>
        <taxon>Endopterygota</taxon>
        <taxon>Diptera</taxon>
        <taxon>Nematocera</taxon>
        <taxon>Culicoidea</taxon>
        <taxon>Culicidae</taxon>
        <taxon>Culicinae</taxon>
        <taxon>Culicini</taxon>
        <taxon>Culex</taxon>
        <taxon>Culex</taxon>
    </lineage>
</organism>
<dbReference type="EMBL" id="HBUE01297115">
    <property type="protein sequence ID" value="CAG6576989.1"/>
    <property type="molecule type" value="Transcribed_RNA"/>
</dbReference>
<accession>A0A8D8GZJ7</accession>
<dbReference type="EMBL" id="HBUE01191196">
    <property type="protein sequence ID" value="CAG6525282.1"/>
    <property type="molecule type" value="Transcribed_RNA"/>
</dbReference>
<sequence length="432" mass="49305">MATASKSFQPCPAIVFFDVATSTADRRYKRPVLPDHITNEQHARKLEEIEHSLWVLCHHFDVLPKEKDQPEAKEKPPEQKAVLAGELAEIMAALDPKKQMQKVVERALRNESGQLLKSLQAKQQDQLMKLFDVARLAQDVEPAKVKVPLPQYDHSYSVLTEIKTSIVMVGIAEDATTATTIRDQYGVPWQLRLRKDMDWLILDLDTSQCRGVMGRFQLLVRFIHESPLKGFQRSDSMEVSRLRTVYCSTLAAVSQLRDDGYFAADGTLKLRVAIVPLDPDAERSTLMLGKRLKQIPADHNLKRMPKFIEGHLTIPDFLTSRTTQSQTLLDANRIAWRLEVRLNQGANEHERMHMAVSIGQCEDGPPADPPACHEYFVELLTVDANGWTLRKSGRTLERALFMPDFLLKSRAEIYLKDGKLRLRWGIRRIPIR</sequence>
<reference evidence="1" key="1">
    <citation type="submission" date="2021-05" db="EMBL/GenBank/DDBJ databases">
        <authorList>
            <person name="Alioto T."/>
            <person name="Alioto T."/>
            <person name="Gomez Garrido J."/>
        </authorList>
    </citation>
    <scope>NUCLEOTIDE SEQUENCE</scope>
</reference>
<proteinExistence type="predicted"/>
<dbReference type="EMBL" id="HBUE01141042">
    <property type="protein sequence ID" value="CAG6500772.1"/>
    <property type="molecule type" value="Transcribed_RNA"/>
</dbReference>
<dbReference type="AlphaFoldDB" id="A0A8D8GZJ7"/>
<name>A0A8D8GZJ7_CULPI</name>